<protein>
    <submittedName>
        <fullName evidence="1">Uncharacterized protein</fullName>
    </submittedName>
</protein>
<proteinExistence type="predicted"/>
<name>A0A9W7Y8R8_9FUNG</name>
<organism evidence="1 2">
    <name type="scientific">Coemansia biformis</name>
    <dbReference type="NCBI Taxonomy" id="1286918"/>
    <lineage>
        <taxon>Eukaryota</taxon>
        <taxon>Fungi</taxon>
        <taxon>Fungi incertae sedis</taxon>
        <taxon>Zoopagomycota</taxon>
        <taxon>Kickxellomycotina</taxon>
        <taxon>Kickxellomycetes</taxon>
        <taxon>Kickxellales</taxon>
        <taxon>Kickxellaceae</taxon>
        <taxon>Coemansia</taxon>
    </lineage>
</organism>
<evidence type="ECO:0000313" key="1">
    <source>
        <dbReference type="EMBL" id="KAJ1726024.1"/>
    </source>
</evidence>
<comment type="caution">
    <text evidence="1">The sequence shown here is derived from an EMBL/GenBank/DDBJ whole genome shotgun (WGS) entry which is preliminary data.</text>
</comment>
<dbReference type="EMBL" id="JANBOI010001831">
    <property type="protein sequence ID" value="KAJ1726024.1"/>
    <property type="molecule type" value="Genomic_DNA"/>
</dbReference>
<keyword evidence="2" id="KW-1185">Reference proteome</keyword>
<reference evidence="1" key="1">
    <citation type="submission" date="2022-07" db="EMBL/GenBank/DDBJ databases">
        <title>Phylogenomic reconstructions and comparative analyses of Kickxellomycotina fungi.</title>
        <authorList>
            <person name="Reynolds N.K."/>
            <person name="Stajich J.E."/>
            <person name="Barry K."/>
            <person name="Grigoriev I.V."/>
            <person name="Crous P."/>
            <person name="Smith M.E."/>
        </authorList>
    </citation>
    <scope>NUCLEOTIDE SEQUENCE</scope>
    <source>
        <strain evidence="1">BCRC 34381</strain>
    </source>
</reference>
<accession>A0A9W7Y8R8</accession>
<feature type="non-terminal residue" evidence="1">
    <location>
        <position position="1"/>
    </location>
</feature>
<evidence type="ECO:0000313" key="2">
    <source>
        <dbReference type="Proteomes" id="UP001143981"/>
    </source>
</evidence>
<dbReference type="OrthoDB" id="5513006at2759"/>
<dbReference type="AlphaFoldDB" id="A0A9W7Y8R8"/>
<dbReference type="Proteomes" id="UP001143981">
    <property type="component" value="Unassembled WGS sequence"/>
</dbReference>
<gene>
    <name evidence="1" type="ORF">LPJ61_005474</name>
</gene>
<sequence>LEVLASEHPIPVPHDRLFTQLKYVAINGSNVRGYQLPQMCPERIEHLDIEGFPADFSWAAFSAGSGNQAIEFPKLKSLRVVYGKGYVNDKVASPCLDGHSWALRFPVLKDLTVSCLGSTCPLLENAVYPEPETVAISASPAIYRFLATTALSAARRLTLSLPRQYDVDASALAVVNGILSRAGACKERELDVGGQALYFTPEDITCTGLTQLRVTALVDVDTMLELISRLPRLAYLTLTDLILDDFQSDISIPESVEHDPVPPLDTAITRLSITMRELESCMVADLVVKCMLLRMPTLTDLEVVGLPEMPIMDFVDDYCQWYPHLAHVDIALEAEDRYWYLSE</sequence>